<keyword evidence="3" id="KW-1185">Reference proteome</keyword>
<dbReference type="Proteomes" id="UP000204391">
    <property type="component" value="Chromosome"/>
</dbReference>
<proteinExistence type="predicted"/>
<organism evidence="2 3">
    <name type="scientific">Virgibacillus necropolis</name>
    <dbReference type="NCBI Taxonomy" id="163877"/>
    <lineage>
        <taxon>Bacteria</taxon>
        <taxon>Bacillati</taxon>
        <taxon>Bacillota</taxon>
        <taxon>Bacilli</taxon>
        <taxon>Bacillales</taxon>
        <taxon>Bacillaceae</taxon>
        <taxon>Virgibacillus</taxon>
    </lineage>
</organism>
<protein>
    <submittedName>
        <fullName evidence="2">Uncharacterized protein</fullName>
    </submittedName>
</protein>
<evidence type="ECO:0000313" key="3">
    <source>
        <dbReference type="Proteomes" id="UP000204391"/>
    </source>
</evidence>
<reference evidence="2 3" key="1">
    <citation type="journal article" date="2003" name="Int. J. Syst. Evol. Microbiol.">
        <title>Virgibacillus carmonensis sp. nov., Virgibacillus necropolis sp. nov. and Virgibacillus picturae sp. nov., three novel species isolated from deteriorated mural paintings, transfer of the species of the genus salibacillus to Virgibacillus, as Virgibacillus marismortui comb. nov. and Virgibacillus salexigens comb. nov., and emended description of the genus Virgibacillus.</title>
        <authorList>
            <person name="Heyrman J."/>
            <person name="Logan N.A."/>
            <person name="Busse H.J."/>
            <person name="Balcaen A."/>
            <person name="Lebbe L."/>
            <person name="Rodriguez-Diaz M."/>
            <person name="Swings J."/>
            <person name="De Vos P."/>
        </authorList>
    </citation>
    <scope>NUCLEOTIDE SEQUENCE [LARGE SCALE GENOMIC DNA]</scope>
    <source>
        <strain evidence="2 3">LMG 19488</strain>
    </source>
</reference>
<accession>A0A221M9F7</accession>
<evidence type="ECO:0000256" key="1">
    <source>
        <dbReference type="SAM" id="Phobius"/>
    </source>
</evidence>
<feature type="transmembrane region" description="Helical" evidence="1">
    <location>
        <begin position="20"/>
        <end position="45"/>
    </location>
</feature>
<dbReference type="KEGG" id="vne:CFK40_04295"/>
<keyword evidence="1" id="KW-1133">Transmembrane helix</keyword>
<gene>
    <name evidence="2" type="ORF">CFK40_04295</name>
</gene>
<evidence type="ECO:0000313" key="2">
    <source>
        <dbReference type="EMBL" id="ASN04283.1"/>
    </source>
</evidence>
<sequence length="91" mass="10071">MLAPKSVKVAVMQMMMSVVVLIAIFIPLIIFGLGFFIGVMIAVYVGEKPPLEAYEPYFEANISPSTEKTITAVRNDYQEQPEETIQTVSGK</sequence>
<dbReference type="AlphaFoldDB" id="A0A221M9F7"/>
<dbReference type="EMBL" id="CP022437">
    <property type="protein sequence ID" value="ASN04283.1"/>
    <property type="molecule type" value="Genomic_DNA"/>
</dbReference>
<name>A0A221M9F7_9BACI</name>
<dbReference type="RefSeq" id="WP_089530902.1">
    <property type="nucleotide sequence ID" value="NZ_CP022437.1"/>
</dbReference>
<keyword evidence="1" id="KW-0472">Membrane</keyword>
<keyword evidence="1" id="KW-0812">Transmembrane</keyword>